<evidence type="ECO:0000313" key="2">
    <source>
        <dbReference type="EMBL" id="ACH66145.1"/>
    </source>
</evidence>
<keyword evidence="1" id="KW-0472">Membrane</keyword>
<proteinExistence type="predicted"/>
<sequence>MSEFPKTRYLKYYFMKNQSTNKNTSTIKKSIHSLGEYLQLADWTFSLILAFIFKTLIFIFLIFISLASIYFEFLNIFKYQNILSDVSTAEIVFFISFLLLLKRYYTYSKQTSLRWWNIIITPFLWHGKFILTNLVFACFLLLLYSFEYKTIQSLILQNKNISQFLSLASILLSLYISVPSRSFIINQEIIQLNVEKTNKPEEIKTEKGFENAL</sequence>
<dbReference type="EMBL" id="CP001139">
    <property type="protein sequence ID" value="ACH66145.1"/>
    <property type="molecule type" value="Genomic_DNA"/>
</dbReference>
<dbReference type="Proteomes" id="UP000001857">
    <property type="component" value="Chromosome I"/>
</dbReference>
<protein>
    <submittedName>
        <fullName evidence="2">Uncharacterized protein</fullName>
    </submittedName>
</protein>
<feature type="transmembrane region" description="Helical" evidence="1">
    <location>
        <begin position="164"/>
        <end position="184"/>
    </location>
</feature>
<reference evidence="3" key="1">
    <citation type="submission" date="2008-08" db="EMBL/GenBank/DDBJ databases">
        <title>Complete sequence of Vibrio fischeri strain MJ11.</title>
        <authorList>
            <person name="Mandel M.J."/>
            <person name="Stabb E.V."/>
            <person name="Ruby E.G."/>
            <person name="Ferriera S."/>
            <person name="Johnson J."/>
            <person name="Kravitz S."/>
            <person name="Beeson K."/>
            <person name="Sutton G."/>
            <person name="Rogers Y.-H."/>
            <person name="Friedman R."/>
            <person name="Frazier M."/>
            <person name="Venter J.C."/>
        </authorList>
    </citation>
    <scope>NUCLEOTIDE SEQUENCE [LARGE SCALE GENOMIC DNA]</scope>
    <source>
        <strain evidence="3">MJ11</strain>
    </source>
</reference>
<keyword evidence="1" id="KW-0812">Transmembrane</keyword>
<feature type="transmembrane region" description="Helical" evidence="1">
    <location>
        <begin position="125"/>
        <end position="144"/>
    </location>
</feature>
<dbReference type="HOGENOM" id="CLU_1293907_0_0_6"/>
<gene>
    <name evidence="2" type="ordered locus">VFMJ11_1556</name>
</gene>
<name>B5FEL0_ALIFM</name>
<reference evidence="2 3" key="2">
    <citation type="journal article" date="2009" name="Nature">
        <title>A single regulatory gene is sufficient to alter bacterial host range.</title>
        <authorList>
            <person name="Mandel M.J."/>
            <person name="Wollenberg M.S."/>
            <person name="Stabb E.V."/>
            <person name="Visick K.L."/>
            <person name="Ruby E.G."/>
        </authorList>
    </citation>
    <scope>NUCLEOTIDE SEQUENCE [LARGE SCALE GENOMIC DNA]</scope>
    <source>
        <strain evidence="2 3">MJ11</strain>
    </source>
</reference>
<feature type="transmembrane region" description="Helical" evidence="1">
    <location>
        <begin position="82"/>
        <end position="105"/>
    </location>
</feature>
<feature type="transmembrane region" description="Helical" evidence="1">
    <location>
        <begin position="43"/>
        <end position="70"/>
    </location>
</feature>
<keyword evidence="1" id="KW-1133">Transmembrane helix</keyword>
<accession>B5FEL0</accession>
<organism evidence="2 3">
    <name type="scientific">Aliivibrio fischeri (strain MJ11)</name>
    <name type="common">Vibrio fischeri</name>
    <dbReference type="NCBI Taxonomy" id="388396"/>
    <lineage>
        <taxon>Bacteria</taxon>
        <taxon>Pseudomonadati</taxon>
        <taxon>Pseudomonadota</taxon>
        <taxon>Gammaproteobacteria</taxon>
        <taxon>Vibrionales</taxon>
        <taxon>Vibrionaceae</taxon>
        <taxon>Aliivibrio</taxon>
    </lineage>
</organism>
<evidence type="ECO:0000313" key="3">
    <source>
        <dbReference type="Proteomes" id="UP000001857"/>
    </source>
</evidence>
<dbReference type="KEGG" id="vfm:VFMJ11_1556"/>
<evidence type="ECO:0000256" key="1">
    <source>
        <dbReference type="SAM" id="Phobius"/>
    </source>
</evidence>
<dbReference type="AlphaFoldDB" id="B5FEL0"/>